<sequence length="824" mass="91309">MPPNVSEAGVLTKDFAAVSIAHNIANDTDSTATKLASLIKTGQARITTAQSIVDNAAGSEAFKVGKDAVGSLLAPVKDVVAILDLVGSVHPAVSAAVAVVKIVVQLELNRLENDKHIAALYFSMSDLLFVLAYLDPVFKDDDGLRSQLEKQLKDITANINSFGNFCDEYYKHKSVVRTIFSTRYKGQLADFAKNFTDQKGELQFLITQKSAATVTAMKGSLDSMTKKMDKLVQFLDKKSPDEQKVADMVASHGGEAAVVGDEKLLNSIGSKLGEKMTSDIKQDMKFTLRSSLDDALQANHAMYNLKFDAVRSQLEHAIQHSTETILSRLDSGPHDLIHDEDIRTIWKAVHHHFSQKFASHQRTTGQIHPDFWTLNYMSKVIFHPAIGDAIDEDSSGYLSVTEVDHFFQKKPKEWSSSEWIAYWAAGWYKNTILFKHRCMALITSLEAGRATVVPANKEYMEWYYTDKEGLSAIRLIVDSIYTNVLGYHGERFAGGSDRLHALRSERMASEIESMKSQLSKPKYQLDDEDSVLAVCGAQQMELSFMCLTYLLLLRHKKILDLAQKYVLSDEEFWTMGQSIFSLQGAFDKRYRDLMEGWRQQRLDIDVQLQSFAAGMFEAWHMENYEDDSDSDSESEGENEESGTDNEEGNNQEEVAAEAEQPVDGSGDKDDAPDTKQGDGEDKAKEAIGTEAKSEPAGTDGGEESDDSSSDDSDDGDDASVVDEKAAAEEEPANPLDILVFALPTPQPEVVEKPAQVTGNEEADEDEDVDNAAPKKRKQSKLERRVAAIETKLDSIEKILKDAKLDGIEKLLQEMLLATKGNTQP</sequence>
<evidence type="ECO:0000313" key="2">
    <source>
        <dbReference type="EMBL" id="KIM74417.1"/>
    </source>
</evidence>
<feature type="compositionally biased region" description="Acidic residues" evidence="1">
    <location>
        <begin position="760"/>
        <end position="769"/>
    </location>
</feature>
<evidence type="ECO:0000313" key="3">
    <source>
        <dbReference type="Proteomes" id="UP000054166"/>
    </source>
</evidence>
<name>A0A0C3BAQ9_PILCF</name>
<dbReference type="OrthoDB" id="2122982at2759"/>
<evidence type="ECO:0000256" key="1">
    <source>
        <dbReference type="SAM" id="MobiDB-lite"/>
    </source>
</evidence>
<feature type="compositionally biased region" description="Acidic residues" evidence="1">
    <location>
        <begin position="624"/>
        <end position="656"/>
    </location>
</feature>
<proteinExistence type="predicted"/>
<accession>A0A0C3BAQ9</accession>
<feature type="compositionally biased region" description="Acidic residues" evidence="1">
    <location>
        <begin position="700"/>
        <end position="720"/>
    </location>
</feature>
<dbReference type="InterPro" id="IPR018247">
    <property type="entry name" value="EF_Hand_1_Ca_BS"/>
</dbReference>
<dbReference type="Proteomes" id="UP000054166">
    <property type="component" value="Unassembled WGS sequence"/>
</dbReference>
<feature type="compositionally biased region" description="Basic and acidic residues" evidence="1">
    <location>
        <begin position="665"/>
        <end position="693"/>
    </location>
</feature>
<dbReference type="STRING" id="765440.A0A0C3BAQ9"/>
<reference evidence="3" key="2">
    <citation type="submission" date="2015-01" db="EMBL/GenBank/DDBJ databases">
        <title>Evolutionary Origins and Diversification of the Mycorrhizal Mutualists.</title>
        <authorList>
            <consortium name="DOE Joint Genome Institute"/>
            <consortium name="Mycorrhizal Genomics Consortium"/>
            <person name="Kohler A."/>
            <person name="Kuo A."/>
            <person name="Nagy L.G."/>
            <person name="Floudas D."/>
            <person name="Copeland A."/>
            <person name="Barry K.W."/>
            <person name="Cichocki N."/>
            <person name="Veneault-Fourrey C."/>
            <person name="LaButti K."/>
            <person name="Lindquist E.A."/>
            <person name="Lipzen A."/>
            <person name="Lundell T."/>
            <person name="Morin E."/>
            <person name="Murat C."/>
            <person name="Riley R."/>
            <person name="Ohm R."/>
            <person name="Sun H."/>
            <person name="Tunlid A."/>
            <person name="Henrissat B."/>
            <person name="Grigoriev I.V."/>
            <person name="Hibbett D.S."/>
            <person name="Martin F."/>
        </authorList>
    </citation>
    <scope>NUCLEOTIDE SEQUENCE [LARGE SCALE GENOMIC DNA]</scope>
    <source>
        <strain evidence="3">F 1598</strain>
    </source>
</reference>
<protein>
    <recommendedName>
        <fullName evidence="4">EF-hand domain-containing protein</fullName>
    </recommendedName>
</protein>
<gene>
    <name evidence="2" type="ORF">PILCRDRAFT_14440</name>
</gene>
<feature type="region of interest" description="Disordered" evidence="1">
    <location>
        <begin position="624"/>
        <end position="781"/>
    </location>
</feature>
<dbReference type="AlphaFoldDB" id="A0A0C3BAQ9"/>
<dbReference type="HOGENOM" id="CLU_021049_0_0_1"/>
<keyword evidence="3" id="KW-1185">Reference proteome</keyword>
<reference evidence="2 3" key="1">
    <citation type="submission" date="2014-04" db="EMBL/GenBank/DDBJ databases">
        <authorList>
            <consortium name="DOE Joint Genome Institute"/>
            <person name="Kuo A."/>
            <person name="Tarkka M."/>
            <person name="Buscot F."/>
            <person name="Kohler A."/>
            <person name="Nagy L.G."/>
            <person name="Floudas D."/>
            <person name="Copeland A."/>
            <person name="Barry K.W."/>
            <person name="Cichocki N."/>
            <person name="Veneault-Fourrey C."/>
            <person name="LaButti K."/>
            <person name="Lindquist E.A."/>
            <person name="Lipzen A."/>
            <person name="Lundell T."/>
            <person name="Morin E."/>
            <person name="Murat C."/>
            <person name="Sun H."/>
            <person name="Tunlid A."/>
            <person name="Henrissat B."/>
            <person name="Grigoriev I.V."/>
            <person name="Hibbett D.S."/>
            <person name="Martin F."/>
            <person name="Nordberg H.P."/>
            <person name="Cantor M.N."/>
            <person name="Hua S.X."/>
        </authorList>
    </citation>
    <scope>NUCLEOTIDE SEQUENCE [LARGE SCALE GENOMIC DNA]</scope>
    <source>
        <strain evidence="2 3">F 1598</strain>
    </source>
</reference>
<evidence type="ECO:0008006" key="4">
    <source>
        <dbReference type="Google" id="ProtNLM"/>
    </source>
</evidence>
<organism evidence="2 3">
    <name type="scientific">Piloderma croceum (strain F 1598)</name>
    <dbReference type="NCBI Taxonomy" id="765440"/>
    <lineage>
        <taxon>Eukaryota</taxon>
        <taxon>Fungi</taxon>
        <taxon>Dikarya</taxon>
        <taxon>Basidiomycota</taxon>
        <taxon>Agaricomycotina</taxon>
        <taxon>Agaricomycetes</taxon>
        <taxon>Agaricomycetidae</taxon>
        <taxon>Atheliales</taxon>
        <taxon>Atheliaceae</taxon>
        <taxon>Piloderma</taxon>
    </lineage>
</organism>
<dbReference type="EMBL" id="KN833061">
    <property type="protein sequence ID" value="KIM74417.1"/>
    <property type="molecule type" value="Genomic_DNA"/>
</dbReference>
<dbReference type="InParanoid" id="A0A0C3BAQ9"/>
<dbReference type="PROSITE" id="PS00018">
    <property type="entry name" value="EF_HAND_1"/>
    <property type="match status" value="1"/>
</dbReference>